<evidence type="ECO:0000256" key="1">
    <source>
        <dbReference type="SAM" id="MobiDB-lite"/>
    </source>
</evidence>
<sequence length="353" mass="40624">MKRQLSNGGSPMKTSPIKEKRLKNGSSDAKPPVVPREFSETEGELIDKNMISLNNEPFYLLKFMHDNTNVDYYGNMEQYNNMVIGKTYKINLVYLDRRLVISRYESSGDTDVKMLINTHLTVADFVEHNVVCVQAQFYCGFHIILSNFYKFVFKVRYVNEYGSRSVVQIEAKCDVARAMNLFKAENESELLENMMMAQDKYFNLIRVKCITNSNSGSHVFKSIVFTDISKLEEISEGCDNFIEDPTGMVNISRLNKELLYGKVSSIDVAIDHMKMKITYSIEGSEQSAQGTIYVNDRCTPEEFTRMSIDLKHNASTLHKFNDMYIYTTNDGVFYSIVGITFYDITNKEFVPFK</sequence>
<name>A0A346TPK5_9ABAC</name>
<dbReference type="GeneID" id="80534022"/>
<feature type="compositionally biased region" description="Polar residues" evidence="1">
    <location>
        <begin position="1"/>
        <end position="13"/>
    </location>
</feature>
<dbReference type="GO" id="GO:0006355">
    <property type="term" value="P:regulation of DNA-templated transcription"/>
    <property type="evidence" value="ECO:0007669"/>
    <property type="project" value="InterPro"/>
</dbReference>
<dbReference type="InterPro" id="IPR008415">
    <property type="entry name" value="Baculo_LEF-3"/>
</dbReference>
<dbReference type="EMBL" id="MH124167">
    <property type="protein sequence ID" value="AXU41515.1"/>
    <property type="molecule type" value="Genomic_DNA"/>
</dbReference>
<protein>
    <submittedName>
        <fullName evidence="2">LEF-3</fullName>
    </submittedName>
</protein>
<organism evidence="2 3">
    <name type="scientific">Mythimna unipuncta nucleopolyhedrovirus</name>
    <dbReference type="NCBI Taxonomy" id="447897"/>
    <lineage>
        <taxon>Viruses</taxon>
        <taxon>Viruses incertae sedis</taxon>
        <taxon>Naldaviricetes</taxon>
        <taxon>Lefavirales</taxon>
        <taxon>Baculoviridae</taxon>
        <taxon>Alphabaculovirus</taxon>
    </lineage>
</organism>
<proteinExistence type="predicted"/>
<feature type="region of interest" description="Disordered" evidence="1">
    <location>
        <begin position="1"/>
        <end position="38"/>
    </location>
</feature>
<dbReference type="Pfam" id="PF05847">
    <property type="entry name" value="Baculo_LEF-3"/>
    <property type="match status" value="1"/>
</dbReference>
<dbReference type="GO" id="GO:0003677">
    <property type="term" value="F:DNA binding"/>
    <property type="evidence" value="ECO:0007669"/>
    <property type="project" value="InterPro"/>
</dbReference>
<dbReference type="KEGG" id="vg:80534022"/>
<accession>A0A346TPK5</accession>
<dbReference type="RefSeq" id="YP_010796527.1">
    <property type="nucleotide sequence ID" value="NC_076031.1"/>
</dbReference>
<reference evidence="2 3" key="1">
    <citation type="submission" date="2018-03" db="EMBL/GenBank/DDBJ databases">
        <title>Complete genome sequence of a second alphabaculovirus from the true armyworm, Mythimna unipuncta.</title>
        <authorList>
            <person name="Harrison R.L."/>
            <person name="Mowery J.D."/>
            <person name="Bauchan G.R."/>
            <person name="Theilmann D.A."/>
            <person name="Erlandson M.A."/>
        </authorList>
    </citation>
    <scope>NUCLEOTIDE SEQUENCE [LARGE SCALE GENOMIC DNA]</scope>
    <source>
        <strain evidence="2 3">KY310</strain>
    </source>
</reference>
<keyword evidence="3" id="KW-1185">Reference proteome</keyword>
<dbReference type="Proteomes" id="UP000501969">
    <property type="component" value="Segment"/>
</dbReference>
<evidence type="ECO:0000313" key="2">
    <source>
        <dbReference type="EMBL" id="AXU41515.1"/>
    </source>
</evidence>
<evidence type="ECO:0000313" key="3">
    <source>
        <dbReference type="Proteomes" id="UP000501969"/>
    </source>
</evidence>